<dbReference type="InterPro" id="IPR006597">
    <property type="entry name" value="Sel1-like"/>
</dbReference>
<evidence type="ECO:0000313" key="1">
    <source>
        <dbReference type="EMBL" id="OOV85129.1"/>
    </source>
</evidence>
<dbReference type="PANTHER" id="PTHR11102:SF160">
    <property type="entry name" value="ERAD-ASSOCIATED E3 UBIQUITIN-PROTEIN LIGASE COMPONENT HRD3"/>
    <property type="match status" value="1"/>
</dbReference>
<name>A0A1T1H5I3_9GAMM</name>
<dbReference type="SUPFAM" id="SSF81901">
    <property type="entry name" value="HCP-like"/>
    <property type="match status" value="2"/>
</dbReference>
<dbReference type="Pfam" id="PF08238">
    <property type="entry name" value="Sel1"/>
    <property type="match status" value="4"/>
</dbReference>
<sequence>MKALKYQSPYIKLCMLFVLTVLPCSITYSAEIDVQKTIIQAQNNQKQALYDLAVLKHMGLDGVEINLPEAIELYKRASALGHRSANQNLGLIYYKGVGVKVDYVEAAKWFEIGAERNLEDSKRMLLIMNKYELIPKNEKKLESLLIEFANKGKQEDIEQLADYYYYTKNDLLLAEKPTVLLAEKGLAKYQHRLGMIYYKGTDAKPDYKKAYQWLLKAAEADHVGGKISLASLYLGGLGVQQDFEKAVHWFNEAYVQDPVYTCELLNFAHRELNNSTSSCTSRKSKIAP</sequence>
<reference evidence="1 2" key="1">
    <citation type="submission" date="2017-02" db="EMBL/GenBank/DDBJ databases">
        <title>Acinetobacter sp. ANC 4945, whole genome shotgun sequencing project.</title>
        <authorList>
            <person name="Radolfova-Krizova L."/>
            <person name="Al Atrouni A."/>
            <person name="Nemec A."/>
        </authorList>
    </citation>
    <scope>NUCLEOTIDE SEQUENCE [LARGE SCALE GENOMIC DNA]</scope>
    <source>
        <strain evidence="1 2">ANC 4945</strain>
    </source>
</reference>
<dbReference type="Gene3D" id="1.25.40.10">
    <property type="entry name" value="Tetratricopeptide repeat domain"/>
    <property type="match status" value="2"/>
</dbReference>
<protein>
    <recommendedName>
        <fullName evidence="3">Sel1 repeat family protein</fullName>
    </recommendedName>
</protein>
<dbReference type="PANTHER" id="PTHR11102">
    <property type="entry name" value="SEL-1-LIKE PROTEIN"/>
    <property type="match status" value="1"/>
</dbReference>
<keyword evidence="2" id="KW-1185">Reference proteome</keyword>
<proteinExistence type="predicted"/>
<dbReference type="InterPro" id="IPR011990">
    <property type="entry name" value="TPR-like_helical_dom_sf"/>
</dbReference>
<organism evidence="1 2">
    <name type="scientific">Acinetobacter amyesii</name>
    <dbReference type="NCBI Taxonomy" id="2942470"/>
    <lineage>
        <taxon>Bacteria</taxon>
        <taxon>Pseudomonadati</taxon>
        <taxon>Pseudomonadota</taxon>
        <taxon>Gammaproteobacteria</taxon>
        <taxon>Moraxellales</taxon>
        <taxon>Moraxellaceae</taxon>
        <taxon>Acinetobacter</taxon>
    </lineage>
</organism>
<accession>A0A1T1H5I3</accession>
<dbReference type="InterPro" id="IPR050767">
    <property type="entry name" value="Sel1_AlgK"/>
</dbReference>
<gene>
    <name evidence="1" type="ORF">B1202_00300</name>
</gene>
<evidence type="ECO:0000313" key="2">
    <source>
        <dbReference type="Proteomes" id="UP000191160"/>
    </source>
</evidence>
<dbReference type="AlphaFoldDB" id="A0A1T1H5I3"/>
<dbReference type="Proteomes" id="UP000191160">
    <property type="component" value="Unassembled WGS sequence"/>
</dbReference>
<comment type="caution">
    <text evidence="1">The sequence shown here is derived from an EMBL/GenBank/DDBJ whole genome shotgun (WGS) entry which is preliminary data.</text>
</comment>
<dbReference type="EMBL" id="MVKX01000001">
    <property type="protein sequence ID" value="OOV85129.1"/>
    <property type="molecule type" value="Genomic_DNA"/>
</dbReference>
<evidence type="ECO:0008006" key="3">
    <source>
        <dbReference type="Google" id="ProtNLM"/>
    </source>
</evidence>
<dbReference type="SMART" id="SM00671">
    <property type="entry name" value="SEL1"/>
    <property type="match status" value="4"/>
</dbReference>
<dbReference type="RefSeq" id="WP_078188540.1">
    <property type="nucleotide sequence ID" value="NZ_JAMCOZ010000012.1"/>
</dbReference>